<dbReference type="Proteomes" id="UP001053296">
    <property type="component" value="Chromosome"/>
</dbReference>
<proteinExistence type="predicted"/>
<reference evidence="1" key="1">
    <citation type="journal article" date="2022" name="Arch. Microbiol.">
        <title>Pseudodesulfovibrio sediminis sp. nov., a mesophilic and neutrophilic sulfate-reducing bacterium isolated from sediment of a brackish lake.</title>
        <authorList>
            <person name="Takahashi A."/>
            <person name="Kojima H."/>
            <person name="Watanabe M."/>
            <person name="Fukui M."/>
        </authorList>
    </citation>
    <scope>NUCLEOTIDE SEQUENCE</scope>
    <source>
        <strain evidence="1">SF6</strain>
    </source>
</reference>
<gene>
    <name evidence="1" type="ORF">PSDVSF_15670</name>
</gene>
<dbReference type="EMBL" id="AP024485">
    <property type="protein sequence ID" value="BCS88325.1"/>
    <property type="molecule type" value="Genomic_DNA"/>
</dbReference>
<accession>A0ABM7P5X2</accession>
<protein>
    <submittedName>
        <fullName evidence="1">Uncharacterized protein</fullName>
    </submittedName>
</protein>
<name>A0ABM7P5X2_9BACT</name>
<keyword evidence="2" id="KW-1185">Reference proteome</keyword>
<evidence type="ECO:0000313" key="2">
    <source>
        <dbReference type="Proteomes" id="UP001053296"/>
    </source>
</evidence>
<sequence length="75" mass="8727">MPKEKKLKSSITFTKDNYEYAKSTGNISGYVNELIQADRTTGIFIRNAFKEVIAKKLKEKIMENLQDVFKSHRKN</sequence>
<evidence type="ECO:0000313" key="1">
    <source>
        <dbReference type="EMBL" id="BCS88325.1"/>
    </source>
</evidence>
<organism evidence="1 2">
    <name type="scientific">Pseudodesulfovibrio sediminis</name>
    <dbReference type="NCBI Taxonomy" id="2810563"/>
    <lineage>
        <taxon>Bacteria</taxon>
        <taxon>Pseudomonadati</taxon>
        <taxon>Thermodesulfobacteriota</taxon>
        <taxon>Desulfovibrionia</taxon>
        <taxon>Desulfovibrionales</taxon>
        <taxon>Desulfovibrionaceae</taxon>
    </lineage>
</organism>